<evidence type="ECO:0000313" key="3">
    <source>
        <dbReference type="EMBL" id="PLV14104.1"/>
    </source>
</evidence>
<evidence type="ECO:0000313" key="4">
    <source>
        <dbReference type="Proteomes" id="UP000234744"/>
    </source>
</evidence>
<dbReference type="PANTHER" id="PTHR35149">
    <property type="entry name" value="SLL5132 PROTEIN"/>
    <property type="match status" value="1"/>
</dbReference>
<feature type="domain" description="DUF7834" evidence="2">
    <location>
        <begin position="203"/>
        <end position="451"/>
    </location>
</feature>
<sequence>MGRKLNREILPAKPSSLVRVSTLSFAELLNASDWPLALDSYQRGFVWGPDKLTQLVNDLATYAAQADTSLPYYMGGVLLHRDASQSKRFIIDGQQRITALSLLYHRSTGKLPVGQVLSYSGQSARHIAEGLQALKQMEAIAPQIIERLRLTVIEVDSTDLAFTFFDTQNNRGVRLEATDLLKAYHLRAIDYAQGKTELKAALQRDCAERWERLQRHPAVLSPGQDFAPNLFNRFLWRARRWRGSHTPAGKHEPLLAEFQRDTWPHAADSRSRIDSVPLYATRHNRLASCMTLAGDGDYVLQGSQLRVGQNPASLPIALRQPIHEGVGFFLYADKYAALLQRLMNGPAPCPQVSRFRTIYKQLLRSNQEYLREIFMLCSLMYVDQFDVEQLTAFALRLEFLLGAIRLEKKQVKQETAANFFRLAELNLLDVIAQSYHPKQVLDFLQHRQQAVASSYANETVSAGQGVQGRYKRAVLDFYQGQLDSDCSTLAGKSRWLETYLKACQEHRHEY</sequence>
<accession>A0ABX4U0F3</accession>
<dbReference type="EMBL" id="PJCJ01000006">
    <property type="protein sequence ID" value="PLV14104.1"/>
    <property type="molecule type" value="Genomic_DNA"/>
</dbReference>
<dbReference type="Pfam" id="PF03235">
    <property type="entry name" value="GmrSD_N"/>
    <property type="match status" value="1"/>
</dbReference>
<gene>
    <name evidence="3" type="ORF">CXG47_11880</name>
</gene>
<keyword evidence="4" id="KW-1185">Reference proteome</keyword>
<dbReference type="InterPro" id="IPR057156">
    <property type="entry name" value="DUF7834"/>
</dbReference>
<dbReference type="PANTHER" id="PTHR35149:SF2">
    <property type="entry name" value="DUF262 DOMAIN-CONTAINING PROTEIN"/>
    <property type="match status" value="1"/>
</dbReference>
<feature type="domain" description="GmrSD restriction endonucleases N-terminal" evidence="1">
    <location>
        <begin position="36"/>
        <end position="185"/>
    </location>
</feature>
<comment type="caution">
    <text evidence="3">The sequence shown here is derived from an EMBL/GenBank/DDBJ whole genome shotgun (WGS) entry which is preliminary data.</text>
</comment>
<dbReference type="Pfam" id="PF25202">
    <property type="entry name" value="DUF7834"/>
    <property type="match status" value="1"/>
</dbReference>
<evidence type="ECO:0000259" key="1">
    <source>
        <dbReference type="Pfam" id="PF03235"/>
    </source>
</evidence>
<dbReference type="InterPro" id="IPR004919">
    <property type="entry name" value="GmrSD_N"/>
</dbReference>
<name>A0ABX4U0F3_PSEDL</name>
<organism evidence="3 4">
    <name type="scientific">Pseudomonas plecoglossicida</name>
    <dbReference type="NCBI Taxonomy" id="70775"/>
    <lineage>
        <taxon>Bacteria</taxon>
        <taxon>Pseudomonadati</taxon>
        <taxon>Pseudomonadota</taxon>
        <taxon>Gammaproteobacteria</taxon>
        <taxon>Pseudomonadales</taxon>
        <taxon>Pseudomonadaceae</taxon>
        <taxon>Pseudomonas</taxon>
    </lineage>
</organism>
<reference evidence="3 4" key="1">
    <citation type="submission" date="2017-12" db="EMBL/GenBank/DDBJ databases">
        <title>Detection of the carbapenemase gene blaVIM-5 in members of the Pseudomonas putida group isolated from polluted Nigerian wetlands.</title>
        <authorList>
            <person name="Adelowo O."/>
            <person name="Vollmers J."/>
            <person name="Maeusezahl I."/>
            <person name="Kaster A.-K."/>
            <person name="Mueller J.A."/>
        </authorList>
    </citation>
    <scope>NUCLEOTIDE SEQUENCE [LARGE SCALE GENOMIC DNA]</scope>
    <source>
        <strain evidence="3 4">MR69</strain>
    </source>
</reference>
<protein>
    <submittedName>
        <fullName evidence="3">DUF262 domain-containing protein</fullName>
    </submittedName>
</protein>
<evidence type="ECO:0000259" key="2">
    <source>
        <dbReference type="Pfam" id="PF25202"/>
    </source>
</evidence>
<proteinExistence type="predicted"/>
<dbReference type="Proteomes" id="UP000234744">
    <property type="component" value="Unassembled WGS sequence"/>
</dbReference>